<sequence>MHKAVADWRGVTANAGECRRRPTGRARDSESWTAGGRGRTGGAAVVTGERETAKERPRKQRAVSREAEIAVCRERRGVEAAVLTEEERRCLGRQRE</sequence>
<protein>
    <submittedName>
        <fullName evidence="2">Uncharacterized protein</fullName>
    </submittedName>
</protein>
<name>A0AAP0IDE5_9MAGN</name>
<dbReference type="AlphaFoldDB" id="A0AAP0IDE5"/>
<dbReference type="EMBL" id="JBBNAG010000008">
    <property type="protein sequence ID" value="KAK9112832.1"/>
    <property type="molecule type" value="Genomic_DNA"/>
</dbReference>
<feature type="compositionally biased region" description="Basic and acidic residues" evidence="1">
    <location>
        <begin position="17"/>
        <end position="30"/>
    </location>
</feature>
<reference evidence="2 3" key="1">
    <citation type="submission" date="2024-01" db="EMBL/GenBank/DDBJ databases">
        <title>Genome assemblies of Stephania.</title>
        <authorList>
            <person name="Yang L."/>
        </authorList>
    </citation>
    <scope>NUCLEOTIDE SEQUENCE [LARGE SCALE GENOMIC DNA]</scope>
    <source>
        <strain evidence="2">JXDWG</strain>
        <tissue evidence="2">Leaf</tissue>
    </source>
</reference>
<evidence type="ECO:0000313" key="2">
    <source>
        <dbReference type="EMBL" id="KAK9112832.1"/>
    </source>
</evidence>
<feature type="region of interest" description="Disordered" evidence="1">
    <location>
        <begin position="1"/>
        <end position="62"/>
    </location>
</feature>
<keyword evidence="3" id="KW-1185">Reference proteome</keyword>
<evidence type="ECO:0000313" key="3">
    <source>
        <dbReference type="Proteomes" id="UP001419268"/>
    </source>
</evidence>
<gene>
    <name evidence="2" type="ORF">Scep_020351</name>
</gene>
<evidence type="ECO:0000256" key="1">
    <source>
        <dbReference type="SAM" id="MobiDB-lite"/>
    </source>
</evidence>
<dbReference type="Proteomes" id="UP001419268">
    <property type="component" value="Unassembled WGS sequence"/>
</dbReference>
<organism evidence="2 3">
    <name type="scientific">Stephania cephalantha</name>
    <dbReference type="NCBI Taxonomy" id="152367"/>
    <lineage>
        <taxon>Eukaryota</taxon>
        <taxon>Viridiplantae</taxon>
        <taxon>Streptophyta</taxon>
        <taxon>Embryophyta</taxon>
        <taxon>Tracheophyta</taxon>
        <taxon>Spermatophyta</taxon>
        <taxon>Magnoliopsida</taxon>
        <taxon>Ranunculales</taxon>
        <taxon>Menispermaceae</taxon>
        <taxon>Menispermoideae</taxon>
        <taxon>Cissampelideae</taxon>
        <taxon>Stephania</taxon>
    </lineage>
</organism>
<proteinExistence type="predicted"/>
<comment type="caution">
    <text evidence="2">The sequence shown here is derived from an EMBL/GenBank/DDBJ whole genome shotgun (WGS) entry which is preliminary data.</text>
</comment>
<accession>A0AAP0IDE5</accession>